<dbReference type="PANTHER" id="PTHR43861:SF1">
    <property type="entry name" value="TRANS-ACONITATE 2-METHYLTRANSFERASE"/>
    <property type="match status" value="1"/>
</dbReference>
<evidence type="ECO:0008006" key="3">
    <source>
        <dbReference type="Google" id="ProtNLM"/>
    </source>
</evidence>
<comment type="caution">
    <text evidence="1">The sequence shown here is derived from an EMBL/GenBank/DDBJ whole genome shotgun (WGS) entry which is preliminary data.</text>
</comment>
<proteinExistence type="predicted"/>
<dbReference type="SUPFAM" id="SSF53335">
    <property type="entry name" value="S-adenosyl-L-methionine-dependent methyltransferases"/>
    <property type="match status" value="1"/>
</dbReference>
<dbReference type="PANTHER" id="PTHR43861">
    <property type="entry name" value="TRANS-ACONITATE 2-METHYLTRANSFERASE-RELATED"/>
    <property type="match status" value="1"/>
</dbReference>
<dbReference type="AlphaFoldDB" id="A0A1F6CGV3"/>
<protein>
    <recommendedName>
        <fullName evidence="3">Methyltransferase type 11 domain-containing protein</fullName>
    </recommendedName>
</protein>
<dbReference type="Gene3D" id="3.40.50.150">
    <property type="entry name" value="Vaccinia Virus protein VP39"/>
    <property type="match status" value="1"/>
</dbReference>
<dbReference type="EMBL" id="MFKU01000016">
    <property type="protein sequence ID" value="OGG48237.1"/>
    <property type="molecule type" value="Genomic_DNA"/>
</dbReference>
<dbReference type="InterPro" id="IPR029063">
    <property type="entry name" value="SAM-dependent_MTases_sf"/>
</dbReference>
<name>A0A1F6CGV3_9BACT</name>
<dbReference type="CDD" id="cd02440">
    <property type="entry name" value="AdoMet_MTases"/>
    <property type="match status" value="1"/>
</dbReference>
<accession>A0A1F6CGV3</accession>
<dbReference type="STRING" id="1798481.A2678_01480"/>
<reference evidence="1 2" key="1">
    <citation type="journal article" date="2016" name="Nat. Commun.">
        <title>Thousands of microbial genomes shed light on interconnected biogeochemical processes in an aquifer system.</title>
        <authorList>
            <person name="Anantharaman K."/>
            <person name="Brown C.T."/>
            <person name="Hug L.A."/>
            <person name="Sharon I."/>
            <person name="Castelle C.J."/>
            <person name="Probst A.J."/>
            <person name="Thomas B.C."/>
            <person name="Singh A."/>
            <person name="Wilkins M.J."/>
            <person name="Karaoz U."/>
            <person name="Brodie E.L."/>
            <person name="Williams K.H."/>
            <person name="Hubbard S.S."/>
            <person name="Banfield J.F."/>
        </authorList>
    </citation>
    <scope>NUCLEOTIDE SEQUENCE [LARGE SCALE GENOMIC DNA]</scope>
</reference>
<dbReference type="Pfam" id="PF13489">
    <property type="entry name" value="Methyltransf_23"/>
    <property type="match status" value="1"/>
</dbReference>
<evidence type="ECO:0000313" key="1">
    <source>
        <dbReference type="EMBL" id="OGG48237.1"/>
    </source>
</evidence>
<sequence length="201" mass="22685">MHERTFSHVRSHFALDKKAVLDIGSSEGHYLERFGKGSMGVTIIPEHVTLARQKGLNVIQGNIEDPAFTLPEKFDAIWANNLLEHLHSPHLFLTHMREFLNPGGVLILGVPVLPPPFLQRLKKFRGAFAASHINFFTRRTLIETARAAGWIVADARSFHFANRSIDSLITAIAPHIYIAARPDPSFAYARKRLLSLQNYEQ</sequence>
<evidence type="ECO:0000313" key="2">
    <source>
        <dbReference type="Proteomes" id="UP000178815"/>
    </source>
</evidence>
<dbReference type="Proteomes" id="UP000178815">
    <property type="component" value="Unassembled WGS sequence"/>
</dbReference>
<gene>
    <name evidence="1" type="ORF">A2678_01480</name>
</gene>
<organism evidence="1 2">
    <name type="scientific">Candidatus Kaiserbacteria bacterium RIFCSPHIGHO2_01_FULL_53_31</name>
    <dbReference type="NCBI Taxonomy" id="1798481"/>
    <lineage>
        <taxon>Bacteria</taxon>
        <taxon>Candidatus Kaiseribacteriota</taxon>
    </lineage>
</organism>